<gene>
    <name evidence="25" type="ORF">Pcinc_012499</name>
</gene>
<evidence type="ECO:0000259" key="24">
    <source>
        <dbReference type="Pfam" id="PF01951"/>
    </source>
</evidence>
<dbReference type="GO" id="GO:0005975">
    <property type="term" value="P:carbohydrate metabolic process"/>
    <property type="evidence" value="ECO:0007669"/>
    <property type="project" value="TreeGrafter"/>
</dbReference>
<dbReference type="GO" id="GO:0050650">
    <property type="term" value="P:chondroitin sulfate proteoglycan biosynthetic process"/>
    <property type="evidence" value="ECO:0007669"/>
    <property type="project" value="TreeGrafter"/>
</dbReference>
<evidence type="ECO:0000256" key="11">
    <source>
        <dbReference type="ARBA" id="ARBA00022837"/>
    </source>
</evidence>
<evidence type="ECO:0000256" key="18">
    <source>
        <dbReference type="ARBA" id="ARBA00047979"/>
    </source>
</evidence>
<keyword evidence="10 20" id="KW-0479">Metal-binding</keyword>
<dbReference type="FunFam" id="3.90.550.10:FF:000044">
    <property type="entry name" value="Galactosylgalactosylxylosylprotein 3-beta-glucuronosyltransferase"/>
    <property type="match status" value="1"/>
</dbReference>
<dbReference type="Pfam" id="PF01951">
    <property type="entry name" value="Archease"/>
    <property type="match status" value="1"/>
</dbReference>
<dbReference type="Proteomes" id="UP001286313">
    <property type="component" value="Unassembled WGS sequence"/>
</dbReference>
<evidence type="ECO:0000256" key="22">
    <source>
        <dbReference type="RuleBase" id="RU363127"/>
    </source>
</evidence>
<evidence type="ECO:0000256" key="13">
    <source>
        <dbReference type="ARBA" id="ARBA00022989"/>
    </source>
</evidence>
<dbReference type="EC" id="2.4.1.135" evidence="6 22"/>
<dbReference type="InterPro" id="IPR005027">
    <property type="entry name" value="Glyco_trans_43"/>
</dbReference>
<keyword evidence="17 20" id="KW-0464">Manganese</keyword>
<dbReference type="Gene3D" id="3.55.10.10">
    <property type="entry name" value="Archease domain"/>
    <property type="match status" value="1"/>
</dbReference>
<dbReference type="PANTHER" id="PTHR10896">
    <property type="entry name" value="GALACTOSYLGALACTOSYLXYLOSYLPROTEIN 3-BETA-GLUCURONOSYLTRANSFERASE BETA-1,3-GLUCURONYLTRANSFERASE"/>
    <property type="match status" value="1"/>
</dbReference>
<evidence type="ECO:0000256" key="16">
    <source>
        <dbReference type="ARBA" id="ARBA00023180"/>
    </source>
</evidence>
<evidence type="ECO:0000256" key="9">
    <source>
        <dbReference type="ARBA" id="ARBA00022694"/>
    </source>
</evidence>
<comment type="similarity">
    <text evidence="5">Belongs to the archease family.</text>
</comment>
<dbReference type="FunFam" id="3.55.10.10:FF:000001">
    <property type="entry name" value="protein archease isoform X1"/>
    <property type="match status" value="1"/>
</dbReference>
<evidence type="ECO:0000256" key="15">
    <source>
        <dbReference type="ARBA" id="ARBA00023136"/>
    </source>
</evidence>
<evidence type="ECO:0000313" key="26">
    <source>
        <dbReference type="Proteomes" id="UP001286313"/>
    </source>
</evidence>
<keyword evidence="11" id="KW-0106">Calcium</keyword>
<dbReference type="GO" id="GO:0008033">
    <property type="term" value="P:tRNA processing"/>
    <property type="evidence" value="ECO:0007669"/>
    <property type="project" value="UniProtKB-KW"/>
</dbReference>
<evidence type="ECO:0000256" key="4">
    <source>
        <dbReference type="ARBA" id="ARBA00007706"/>
    </source>
</evidence>
<evidence type="ECO:0000256" key="12">
    <source>
        <dbReference type="ARBA" id="ARBA00022968"/>
    </source>
</evidence>
<comment type="pathway">
    <text evidence="3 22">Protein modification; protein glycosylation.</text>
</comment>
<comment type="catalytic activity">
    <reaction evidence="18 22">
        <text>3-O-(beta-D-galactosyl-(1-&gt;3)-beta-D-galactosyl-(1-&gt;4)-beta-D-xylosyl)-L-seryl-[protein] + UDP-alpha-D-glucuronate = 3-O-(beta-D-GlcA-(1-&gt;3)-beta-D-Gal-(1-&gt;3)-beta-D-Gal-(1-&gt;4)-beta-D-Xyl)-L-seryl-[protein] + UDP + H(+)</text>
        <dbReference type="Rhea" id="RHEA:24168"/>
        <dbReference type="Rhea" id="RHEA-COMP:12571"/>
        <dbReference type="Rhea" id="RHEA-COMP:12573"/>
        <dbReference type="ChEBI" id="CHEBI:15378"/>
        <dbReference type="ChEBI" id="CHEBI:58052"/>
        <dbReference type="ChEBI" id="CHEBI:58223"/>
        <dbReference type="ChEBI" id="CHEBI:132090"/>
        <dbReference type="ChEBI" id="CHEBI:132093"/>
        <dbReference type="EC" id="2.4.1.135"/>
    </reaction>
</comment>
<evidence type="ECO:0000256" key="3">
    <source>
        <dbReference type="ARBA" id="ARBA00004922"/>
    </source>
</evidence>
<evidence type="ECO:0000256" key="19">
    <source>
        <dbReference type="PIRSR" id="PIRSR605027-1"/>
    </source>
</evidence>
<evidence type="ECO:0000313" key="25">
    <source>
        <dbReference type="EMBL" id="KAK3883167.1"/>
    </source>
</evidence>
<comment type="caution">
    <text evidence="25">The sequence shown here is derived from an EMBL/GenBank/DDBJ whole genome shotgun (WGS) entry which is preliminary data.</text>
</comment>
<evidence type="ECO:0000256" key="2">
    <source>
        <dbReference type="ARBA" id="ARBA00004323"/>
    </source>
</evidence>
<keyword evidence="26" id="KW-1185">Reference proteome</keyword>
<protein>
    <recommendedName>
        <fullName evidence="6 22">Galactosylgalactosylxylosylprotein 3-beta-glucuronosyltransferase</fullName>
        <ecNumber evidence="6 22">2.4.1.135</ecNumber>
    </recommendedName>
</protein>
<dbReference type="Gene3D" id="3.90.550.10">
    <property type="entry name" value="Spore Coat Polysaccharide Biosynthesis Protein SpsA, Chain A"/>
    <property type="match status" value="1"/>
</dbReference>
<keyword evidence="7 22" id="KW-0808">Transferase</keyword>
<dbReference type="AlphaFoldDB" id="A0AAE1FYT3"/>
<keyword evidence="16 21" id="KW-0325">Glycoprotein</keyword>
<proteinExistence type="inferred from homology"/>
<accession>A0AAE1FYT3</accession>
<dbReference type="Pfam" id="PF03360">
    <property type="entry name" value="Glyco_transf_43"/>
    <property type="match status" value="1"/>
</dbReference>
<evidence type="ECO:0000256" key="17">
    <source>
        <dbReference type="ARBA" id="ARBA00023211"/>
    </source>
</evidence>
<dbReference type="EMBL" id="JAWQEG010001011">
    <property type="protein sequence ID" value="KAK3883167.1"/>
    <property type="molecule type" value="Genomic_DNA"/>
</dbReference>
<feature type="domain" description="Archease" evidence="24">
    <location>
        <begin position="396"/>
        <end position="533"/>
    </location>
</feature>
<keyword evidence="15" id="KW-0472">Membrane</keyword>
<evidence type="ECO:0000256" key="10">
    <source>
        <dbReference type="ARBA" id="ARBA00022723"/>
    </source>
</evidence>
<evidence type="ECO:0000256" key="5">
    <source>
        <dbReference type="ARBA" id="ARBA00007963"/>
    </source>
</evidence>
<dbReference type="CDD" id="cd00218">
    <property type="entry name" value="GlcAT-I"/>
    <property type="match status" value="1"/>
</dbReference>
<dbReference type="GO" id="GO:0046872">
    <property type="term" value="F:metal ion binding"/>
    <property type="evidence" value="ECO:0007669"/>
    <property type="project" value="UniProtKB-KW"/>
</dbReference>
<evidence type="ECO:0000256" key="14">
    <source>
        <dbReference type="ARBA" id="ARBA00023034"/>
    </source>
</evidence>
<dbReference type="GO" id="GO:0000139">
    <property type="term" value="C:Golgi membrane"/>
    <property type="evidence" value="ECO:0007669"/>
    <property type="project" value="UniProtKB-SubCell"/>
</dbReference>
<feature type="binding site" evidence="20">
    <location>
        <position position="202"/>
    </location>
    <ligand>
        <name>Mn(2+)</name>
        <dbReference type="ChEBI" id="CHEBI:29035"/>
    </ligand>
</feature>
<keyword evidence="8" id="KW-0812">Transmembrane</keyword>
<evidence type="ECO:0000256" key="1">
    <source>
        <dbReference type="ARBA" id="ARBA00001936"/>
    </source>
</evidence>
<keyword evidence="12 22" id="KW-0735">Signal-anchor</keyword>
<dbReference type="InterPro" id="IPR036820">
    <property type="entry name" value="Archease_dom_sf"/>
</dbReference>
<dbReference type="InterPro" id="IPR023572">
    <property type="entry name" value="Archease_dom"/>
</dbReference>
<evidence type="ECO:0000256" key="20">
    <source>
        <dbReference type="PIRSR" id="PIRSR605027-3"/>
    </source>
</evidence>
<feature type="region of interest" description="Disordered" evidence="23">
    <location>
        <begin position="56"/>
        <end position="79"/>
    </location>
</feature>
<organism evidence="25 26">
    <name type="scientific">Petrolisthes cinctipes</name>
    <name type="common">Flat porcelain crab</name>
    <dbReference type="NCBI Taxonomy" id="88211"/>
    <lineage>
        <taxon>Eukaryota</taxon>
        <taxon>Metazoa</taxon>
        <taxon>Ecdysozoa</taxon>
        <taxon>Arthropoda</taxon>
        <taxon>Crustacea</taxon>
        <taxon>Multicrustacea</taxon>
        <taxon>Malacostraca</taxon>
        <taxon>Eumalacostraca</taxon>
        <taxon>Eucarida</taxon>
        <taxon>Decapoda</taxon>
        <taxon>Pleocyemata</taxon>
        <taxon>Anomura</taxon>
        <taxon>Galatheoidea</taxon>
        <taxon>Porcellanidae</taxon>
        <taxon>Petrolisthes</taxon>
    </lineage>
</organism>
<evidence type="ECO:0000256" key="6">
    <source>
        <dbReference type="ARBA" id="ARBA00012641"/>
    </source>
</evidence>
<comment type="similarity">
    <text evidence="4 22">Belongs to the glycosyltransferase 43 family.</text>
</comment>
<evidence type="ECO:0000256" key="23">
    <source>
        <dbReference type="SAM" id="MobiDB-lite"/>
    </source>
</evidence>
<keyword evidence="9" id="KW-0819">tRNA processing</keyword>
<comment type="subcellular location">
    <subcellularLocation>
        <location evidence="2 22">Golgi apparatus membrane</location>
        <topology evidence="2 22">Single-pass type II membrane protein</topology>
    </subcellularLocation>
</comment>
<evidence type="ECO:0000256" key="21">
    <source>
        <dbReference type="PIRSR" id="PIRSR605027-6"/>
    </source>
</evidence>
<dbReference type="SUPFAM" id="SSF69819">
    <property type="entry name" value="MTH1598-like"/>
    <property type="match status" value="1"/>
</dbReference>
<dbReference type="SUPFAM" id="SSF53448">
    <property type="entry name" value="Nucleotide-diphospho-sugar transferases"/>
    <property type="match status" value="1"/>
</dbReference>
<comment type="cofactor">
    <cofactor evidence="1 20 22">
        <name>Mn(2+)</name>
        <dbReference type="ChEBI" id="CHEBI:29035"/>
    </cofactor>
</comment>
<evidence type="ECO:0000256" key="8">
    <source>
        <dbReference type="ARBA" id="ARBA00022692"/>
    </source>
</evidence>
<feature type="glycosylation site" description="N-linked (GlcNAc...) asparagine" evidence="21">
    <location>
        <position position="305"/>
    </location>
</feature>
<reference evidence="25" key="1">
    <citation type="submission" date="2023-10" db="EMBL/GenBank/DDBJ databases">
        <title>Genome assemblies of two species of porcelain crab, Petrolisthes cinctipes and Petrolisthes manimaculis (Anomura: Porcellanidae).</title>
        <authorList>
            <person name="Angst P."/>
        </authorList>
    </citation>
    <scope>NUCLEOTIDE SEQUENCE</scope>
    <source>
        <strain evidence="25">PB745_01</strain>
        <tissue evidence="25">Gill</tissue>
    </source>
</reference>
<keyword evidence="13" id="KW-1133">Transmembrane helix</keyword>
<name>A0AAE1FYT3_PETCI</name>
<sequence>MRCIYMKTLGLWVAAGLVLVILGLAVRPSTRSTHTHQQQHQELDTHSTQRALHAILHHPPPQPLPQPQQQQQQPCQQQPKEQNVECEGCRRGRWVEGLPTLYIVTPTYPRAEQVPEITRTAQTLMHVPNLVWLVSEDASVSSPALLSYLNESGLNTVYLRVQMPSKYQKVKNKPRGVANRMAGLNWVRSNGKEGVIYFADDDNTYDIRIFEQIRWTKKVSMFPVGLVTSLGVSTPIVRSGRVVGFYDGWIAHRTFPVDMAGFAVNVEFLLQRPQAGMPYKVGYEEDGFIKSLGIKASEIEPLAFNCTKIWVWHTQTKKNDPAKPVAQNNATIGTNMDILKEQLWKVPRDHETITVYYHTHKLPHSITSPPDQSYYNLKGANMEFSPEDLELPSCKYEYLDHTADVQIHAWGDSITEAYEQAAIAMYGYMTEIDTVDIIDTQEIEANADDMEGLLFHFLDECLYIFSAEPYFIVRKVVITEFDKESFKIKAKLFGEEFSLDKHPQGTEVKAITYASMQVYDKDDQHELFVIIDI</sequence>
<dbReference type="GO" id="GO:0015018">
    <property type="term" value="F:galactosylgalactosylxylosylprotein 3-beta-glucuronosyltransferase activity"/>
    <property type="evidence" value="ECO:0007669"/>
    <property type="project" value="UniProtKB-UniRule"/>
</dbReference>
<dbReference type="PANTHER" id="PTHR10896:SF50">
    <property type="entry name" value="GALACTOSYLGALACTOSYLXYLOSYLPROTEIN 3-BETA-GLUCURONOSYLTRANSFERASE P"/>
    <property type="match status" value="1"/>
</dbReference>
<keyword evidence="14 22" id="KW-0333">Golgi apparatus</keyword>
<evidence type="ECO:0000256" key="7">
    <source>
        <dbReference type="ARBA" id="ARBA00022679"/>
    </source>
</evidence>
<feature type="active site" description="Proton donor/acceptor" evidence="19">
    <location>
        <position position="285"/>
    </location>
</feature>
<dbReference type="InterPro" id="IPR029044">
    <property type="entry name" value="Nucleotide-diphossugar_trans"/>
</dbReference>
<feature type="compositionally biased region" description="Low complexity" evidence="23">
    <location>
        <begin position="67"/>
        <end position="79"/>
    </location>
</feature>